<protein>
    <submittedName>
        <fullName evidence="1">Uncharacterized protein</fullName>
    </submittedName>
</protein>
<dbReference type="Gramene" id="KCW73681">
    <property type="protein sequence ID" value="KCW73681"/>
    <property type="gene ID" value="EUGRSUZ_E02280"/>
</dbReference>
<dbReference type="EMBL" id="KK198757">
    <property type="protein sequence ID" value="KCW73681.1"/>
    <property type="molecule type" value="Genomic_DNA"/>
</dbReference>
<proteinExistence type="predicted"/>
<organism evidence="1">
    <name type="scientific">Eucalyptus grandis</name>
    <name type="common">Flooded gum</name>
    <dbReference type="NCBI Taxonomy" id="71139"/>
    <lineage>
        <taxon>Eukaryota</taxon>
        <taxon>Viridiplantae</taxon>
        <taxon>Streptophyta</taxon>
        <taxon>Embryophyta</taxon>
        <taxon>Tracheophyta</taxon>
        <taxon>Spermatophyta</taxon>
        <taxon>Magnoliopsida</taxon>
        <taxon>eudicotyledons</taxon>
        <taxon>Gunneridae</taxon>
        <taxon>Pentapetalae</taxon>
        <taxon>rosids</taxon>
        <taxon>malvids</taxon>
        <taxon>Myrtales</taxon>
        <taxon>Myrtaceae</taxon>
        <taxon>Myrtoideae</taxon>
        <taxon>Eucalypteae</taxon>
        <taxon>Eucalyptus</taxon>
    </lineage>
</organism>
<name>A0A059C654_EUCGR</name>
<gene>
    <name evidence="1" type="ORF">EUGRSUZ_E02280</name>
</gene>
<accession>A0A059C654</accession>
<reference evidence="1" key="1">
    <citation type="submission" date="2013-07" db="EMBL/GenBank/DDBJ databases">
        <title>The genome of Eucalyptus grandis.</title>
        <authorList>
            <person name="Schmutz J."/>
            <person name="Hayes R."/>
            <person name="Myburg A."/>
            <person name="Tuskan G."/>
            <person name="Grattapaglia D."/>
            <person name="Rokhsar D.S."/>
        </authorList>
    </citation>
    <scope>NUCLEOTIDE SEQUENCE</scope>
    <source>
        <tissue evidence="1">Leaf extractions</tissue>
    </source>
</reference>
<evidence type="ECO:0000313" key="1">
    <source>
        <dbReference type="EMBL" id="KCW73681.1"/>
    </source>
</evidence>
<dbReference type="InParanoid" id="A0A059C654"/>
<dbReference type="AlphaFoldDB" id="A0A059C654"/>
<sequence>MTGTSRLFRASFALYNKGKEISLLLRRKKNMRTIGNPRGNQHQVASGRNFSVSICSYYGMNPYLVAVRSRSCESCVAYWSQTSK</sequence>